<dbReference type="InterPro" id="IPR050620">
    <property type="entry name" value="Thioredoxin_H-type-like"/>
</dbReference>
<dbReference type="InterPro" id="IPR036249">
    <property type="entry name" value="Thioredoxin-like_sf"/>
</dbReference>
<dbReference type="PANTHER" id="PTHR10438:SF394">
    <property type="entry name" value="THIOREDOXIN-LIKE PROTEIN CXXS2-RELATED"/>
    <property type="match status" value="1"/>
</dbReference>
<dbReference type="CDD" id="cd02947">
    <property type="entry name" value="TRX_family"/>
    <property type="match status" value="1"/>
</dbReference>
<dbReference type="OrthoDB" id="2121326at2759"/>
<dbReference type="PANTHER" id="PTHR10438">
    <property type="entry name" value="THIOREDOXIN"/>
    <property type="match status" value="1"/>
</dbReference>
<dbReference type="SMR" id="A0A444YAF8"/>
<reference evidence="2 3" key="1">
    <citation type="submission" date="2019-01" db="EMBL/GenBank/DDBJ databases">
        <title>Sequencing of cultivated peanut Arachis hypogaea provides insights into genome evolution and oil improvement.</title>
        <authorList>
            <person name="Chen X."/>
        </authorList>
    </citation>
    <scope>NUCLEOTIDE SEQUENCE [LARGE SCALE GENOMIC DNA]</scope>
    <source>
        <strain evidence="3">cv. Fuhuasheng</strain>
        <tissue evidence="2">Leaves</tissue>
    </source>
</reference>
<dbReference type="InterPro" id="IPR013766">
    <property type="entry name" value="Thioredoxin_domain"/>
</dbReference>
<dbReference type="AlphaFoldDB" id="A0A444YAF8"/>
<dbReference type="Proteomes" id="UP000289738">
    <property type="component" value="Chromosome B07"/>
</dbReference>
<dbReference type="SUPFAM" id="SSF52833">
    <property type="entry name" value="Thioredoxin-like"/>
    <property type="match status" value="1"/>
</dbReference>
<dbReference type="EMBL" id="SDMP01000017">
    <property type="protein sequence ID" value="RYQ98856.1"/>
    <property type="molecule type" value="Genomic_DNA"/>
</dbReference>
<comment type="caution">
    <text evidence="2">The sequence shown here is derived from an EMBL/GenBank/DDBJ whole genome shotgun (WGS) entry which is preliminary data.</text>
</comment>
<dbReference type="Pfam" id="PF00085">
    <property type="entry name" value="Thioredoxin"/>
    <property type="match status" value="1"/>
</dbReference>
<dbReference type="Gramene" id="arahy.Tifrunner.gnm2.ann2.Ah17g210700.1">
    <property type="protein sequence ID" value="arahy.Tifrunner.gnm2.ann2.Ah17g210700.1-CDS"/>
    <property type="gene ID" value="arahy.Tifrunner.gnm2.ann2.Ah17g210700"/>
</dbReference>
<dbReference type="Gene3D" id="3.40.30.10">
    <property type="entry name" value="Glutaredoxin"/>
    <property type="match status" value="1"/>
</dbReference>
<organism evidence="2 3">
    <name type="scientific">Arachis hypogaea</name>
    <name type="common">Peanut</name>
    <dbReference type="NCBI Taxonomy" id="3818"/>
    <lineage>
        <taxon>Eukaryota</taxon>
        <taxon>Viridiplantae</taxon>
        <taxon>Streptophyta</taxon>
        <taxon>Embryophyta</taxon>
        <taxon>Tracheophyta</taxon>
        <taxon>Spermatophyta</taxon>
        <taxon>Magnoliopsida</taxon>
        <taxon>eudicotyledons</taxon>
        <taxon>Gunneridae</taxon>
        <taxon>Pentapetalae</taxon>
        <taxon>rosids</taxon>
        <taxon>fabids</taxon>
        <taxon>Fabales</taxon>
        <taxon>Fabaceae</taxon>
        <taxon>Papilionoideae</taxon>
        <taxon>50 kb inversion clade</taxon>
        <taxon>dalbergioids sensu lato</taxon>
        <taxon>Dalbergieae</taxon>
        <taxon>Pterocarpus clade</taxon>
        <taxon>Arachis</taxon>
    </lineage>
</organism>
<evidence type="ECO:0000313" key="2">
    <source>
        <dbReference type="EMBL" id="RYQ98856.1"/>
    </source>
</evidence>
<name>A0A444YAF8_ARAHY</name>
<feature type="domain" description="Thioredoxin" evidence="1">
    <location>
        <begin position="54"/>
        <end position="146"/>
    </location>
</feature>
<evidence type="ECO:0000259" key="1">
    <source>
        <dbReference type="Pfam" id="PF00085"/>
    </source>
</evidence>
<gene>
    <name evidence="2" type="ORF">Ahy_B07g086666</name>
</gene>
<evidence type="ECO:0000313" key="3">
    <source>
        <dbReference type="Proteomes" id="UP000289738"/>
    </source>
</evidence>
<proteinExistence type="predicted"/>
<sequence length="161" mass="17598">MGSFYSKLPSSKFPSFKFACPSCFLCCKVSEGDGGESHSGEVSSKNVHHVTSMQIWETMLAQASTDGKIVVANFVASWSLPCKEIMPSYCHLADTYSSSLLFLTVDADQLAELSTSWSVNATPTFYFLKEGNQVEKLVGADKVELKKKTAFAADLVTKSRK</sequence>
<keyword evidence="3" id="KW-1185">Reference proteome</keyword>
<accession>A0A444YAF8</accession>
<protein>
    <recommendedName>
        <fullName evidence="1">Thioredoxin domain-containing protein</fullName>
    </recommendedName>
</protein>